<dbReference type="InterPro" id="IPR023870">
    <property type="entry name" value="PGA_export_porin_PgaA"/>
</dbReference>
<dbReference type="InterPro" id="IPR049003">
    <property type="entry name" value="PgaA_barrel"/>
</dbReference>
<gene>
    <name evidence="3" type="primary">pgaA</name>
    <name evidence="3" type="ORF">AB6713_04905</name>
</gene>
<dbReference type="SUPFAM" id="SSF56935">
    <property type="entry name" value="Porins"/>
    <property type="match status" value="1"/>
</dbReference>
<keyword evidence="1" id="KW-0732">Signal</keyword>
<dbReference type="InterPro" id="IPR011990">
    <property type="entry name" value="TPR-like_helical_dom_sf"/>
</dbReference>
<dbReference type="Pfam" id="PF21197">
    <property type="entry name" value="PgaA_barrel"/>
    <property type="match status" value="1"/>
</dbReference>
<proteinExistence type="predicted"/>
<organism evidence="3 4">
    <name type="scientific">Luteimonas salinilitoris</name>
    <dbReference type="NCBI Taxonomy" id="3237697"/>
    <lineage>
        <taxon>Bacteria</taxon>
        <taxon>Pseudomonadati</taxon>
        <taxon>Pseudomonadota</taxon>
        <taxon>Gammaproteobacteria</taxon>
        <taxon>Lysobacterales</taxon>
        <taxon>Lysobacteraceae</taxon>
        <taxon>Luteimonas</taxon>
    </lineage>
</organism>
<reference evidence="3 4" key="1">
    <citation type="submission" date="2024-07" db="EMBL/GenBank/DDBJ databases">
        <title>Luteimonas salilacus sp. nov., isolated from the shore soil of Salt Lake in Tibet of China.</title>
        <authorList>
            <person name="Zhang X."/>
            <person name="Li A."/>
        </authorList>
    </citation>
    <scope>NUCLEOTIDE SEQUENCE [LARGE SCALE GENOMIC DNA]</scope>
    <source>
        <strain evidence="3 4">B3-2-R+30</strain>
    </source>
</reference>
<dbReference type="SUPFAM" id="SSF48452">
    <property type="entry name" value="TPR-like"/>
    <property type="match status" value="1"/>
</dbReference>
<comment type="caution">
    <text evidence="3">The sequence shown here is derived from an EMBL/GenBank/DDBJ whole genome shotgun (WGS) entry which is preliminary data.</text>
</comment>
<dbReference type="EMBL" id="JBFWIC010000004">
    <property type="protein sequence ID" value="MEZ0473957.1"/>
    <property type="molecule type" value="Genomic_DNA"/>
</dbReference>
<dbReference type="Gene3D" id="1.25.40.10">
    <property type="entry name" value="Tetratricopeptide repeat domain"/>
    <property type="match status" value="2"/>
</dbReference>
<dbReference type="NCBIfam" id="TIGR03939">
    <property type="entry name" value="PGA_TPR_OMP"/>
    <property type="match status" value="1"/>
</dbReference>
<feature type="chain" id="PRO_5045571909" evidence="1">
    <location>
        <begin position="24"/>
        <end position="689"/>
    </location>
</feature>
<sequence length="689" mass="77557">MTRFLTKRPLATALSALLGLTFAGICAPVASQNDAQGRIPDRETAITEIEALLQARDPLAALARIERLAPIWPDDARFYRLRVAALSDVGDSDRAWTLYRAHPDLFSAEQRERFEADRLARLVLWSRQYAEDESALLADVERAEAAIDDYMRETGTGIGELPPRIRYDRMVVLNRLNRHAEVVDEYRALRTAGAEIPGYALAAIGDSLMALQLPGEAEPALDGALQADPENIDVRIQRAYAALEQEQHAEARAQLQAVRDTSPPWPMRPGATQGWQNWHRYEADLNYGLLLAFGEDLPQAQALLEERVAVGPANTGLQSALGTVYLIRGWPERALERFRMASTLDERDVQSRVGQVGALTDLQRDDLARPIHDELMQRYGDLPLVQRMDRTWDVHRGWQWRAYAAGGRSEGGAAVSPLGSRDRRYGAEVQTPVLGDRWRLTAGYDYRWSDFDGARVDDRRTSAGVRYAHDRLDWGLQANRASDGVGGTGIDADVGWRFNDLWDARATVRRNDADASMQARAAGITADSIELSANYVPSERTYWSVGAKHWRYDDGNRRESLAVGLDQRLFTRPHFLLNGIAGAYASRGSRDDAPYFNPSRDASLELGLRADHLAWRRYDRHFRHRLTVGAGSYYQEGFGSGLVPSARYEHEWQFALGRVLTYGLSWSRPVYDGQREERIGFDAEFRWGE</sequence>
<dbReference type="RefSeq" id="WP_370562666.1">
    <property type="nucleotide sequence ID" value="NZ_JBFWIB010000002.1"/>
</dbReference>
<evidence type="ECO:0000313" key="4">
    <source>
        <dbReference type="Proteomes" id="UP001566331"/>
    </source>
</evidence>
<keyword evidence="4" id="KW-1185">Reference proteome</keyword>
<feature type="domain" description="PgaA membrane beta barrel" evidence="2">
    <location>
        <begin position="416"/>
        <end position="685"/>
    </location>
</feature>
<evidence type="ECO:0000259" key="2">
    <source>
        <dbReference type="Pfam" id="PF21197"/>
    </source>
</evidence>
<evidence type="ECO:0000256" key="1">
    <source>
        <dbReference type="SAM" id="SignalP"/>
    </source>
</evidence>
<accession>A0ABV4HQF6</accession>
<protein>
    <submittedName>
        <fullName evidence="3">Poly-beta-1,6 N-acetyl-D-glucosamine export porin PgaA</fullName>
    </submittedName>
</protein>
<dbReference type="Proteomes" id="UP001566331">
    <property type="component" value="Unassembled WGS sequence"/>
</dbReference>
<dbReference type="Gene3D" id="2.40.160.10">
    <property type="entry name" value="Porin"/>
    <property type="match status" value="1"/>
</dbReference>
<dbReference type="Pfam" id="PF14559">
    <property type="entry name" value="TPR_19"/>
    <property type="match status" value="1"/>
</dbReference>
<dbReference type="InterPro" id="IPR023614">
    <property type="entry name" value="Porin_dom_sf"/>
</dbReference>
<name>A0ABV4HQF6_9GAMM</name>
<evidence type="ECO:0000313" key="3">
    <source>
        <dbReference type="EMBL" id="MEZ0473957.1"/>
    </source>
</evidence>
<feature type="signal peptide" evidence="1">
    <location>
        <begin position="1"/>
        <end position="23"/>
    </location>
</feature>